<reference evidence="1" key="1">
    <citation type="submission" date="2020-08" db="EMBL/GenBank/DDBJ databases">
        <title>Multicomponent nature underlies the extraordinary mechanical properties of spider dragline silk.</title>
        <authorList>
            <person name="Kono N."/>
            <person name="Nakamura H."/>
            <person name="Mori M."/>
            <person name="Yoshida Y."/>
            <person name="Ohtoshi R."/>
            <person name="Malay A.D."/>
            <person name="Moran D.A.P."/>
            <person name="Tomita M."/>
            <person name="Numata K."/>
            <person name="Arakawa K."/>
        </authorList>
    </citation>
    <scope>NUCLEOTIDE SEQUENCE</scope>
</reference>
<name>A0A8X6SSH7_TRICX</name>
<protein>
    <submittedName>
        <fullName evidence="1">Uncharacterized protein</fullName>
    </submittedName>
</protein>
<accession>A0A8X6SSH7</accession>
<dbReference type="AlphaFoldDB" id="A0A8X6SSH7"/>
<evidence type="ECO:0000313" key="1">
    <source>
        <dbReference type="EMBL" id="GFY12153.1"/>
    </source>
</evidence>
<keyword evidence="2" id="KW-1185">Reference proteome</keyword>
<sequence>MFIGSGRICIGGCGTCDSGICTGSGTSGICTGSRTSESAQVALGHLESAQVFVEYAQVMVGHLESAQVLGHLESAQGSSVVQIV</sequence>
<dbReference type="EMBL" id="BMAU01021310">
    <property type="protein sequence ID" value="GFY12153.1"/>
    <property type="molecule type" value="Genomic_DNA"/>
</dbReference>
<evidence type="ECO:0000313" key="2">
    <source>
        <dbReference type="Proteomes" id="UP000887159"/>
    </source>
</evidence>
<proteinExistence type="predicted"/>
<comment type="caution">
    <text evidence="1">The sequence shown here is derived from an EMBL/GenBank/DDBJ whole genome shotgun (WGS) entry which is preliminary data.</text>
</comment>
<dbReference type="Proteomes" id="UP000887159">
    <property type="component" value="Unassembled WGS sequence"/>
</dbReference>
<gene>
    <name evidence="1" type="ORF">TNCV_3097071</name>
</gene>
<organism evidence="1 2">
    <name type="scientific">Trichonephila clavipes</name>
    <name type="common">Golden silk orbweaver</name>
    <name type="synonym">Nephila clavipes</name>
    <dbReference type="NCBI Taxonomy" id="2585209"/>
    <lineage>
        <taxon>Eukaryota</taxon>
        <taxon>Metazoa</taxon>
        <taxon>Ecdysozoa</taxon>
        <taxon>Arthropoda</taxon>
        <taxon>Chelicerata</taxon>
        <taxon>Arachnida</taxon>
        <taxon>Araneae</taxon>
        <taxon>Araneomorphae</taxon>
        <taxon>Entelegynae</taxon>
        <taxon>Araneoidea</taxon>
        <taxon>Nephilidae</taxon>
        <taxon>Trichonephila</taxon>
    </lineage>
</organism>